<keyword evidence="10 11" id="KW-0998">Cell outer membrane</keyword>
<protein>
    <submittedName>
        <fullName evidence="16">SusC/RagA family TonB-linked outer membrane protein</fullName>
    </submittedName>
</protein>
<dbReference type="NCBIfam" id="TIGR04057">
    <property type="entry name" value="SusC_RagA_signa"/>
    <property type="match status" value="1"/>
</dbReference>
<dbReference type="InterPro" id="IPR039426">
    <property type="entry name" value="TonB-dep_rcpt-like"/>
</dbReference>
<feature type="domain" description="TonB-dependent receptor plug" evidence="15">
    <location>
        <begin position="121"/>
        <end position="241"/>
    </location>
</feature>
<evidence type="ECO:0000256" key="7">
    <source>
        <dbReference type="ARBA" id="ARBA00023065"/>
    </source>
</evidence>
<dbReference type="GO" id="GO:0009279">
    <property type="term" value="C:cell outer membrane"/>
    <property type="evidence" value="ECO:0007669"/>
    <property type="project" value="UniProtKB-SubCell"/>
</dbReference>
<dbReference type="EMBL" id="JAPFQP010000004">
    <property type="protein sequence ID" value="MCX2720691.1"/>
    <property type="molecule type" value="Genomic_DNA"/>
</dbReference>
<keyword evidence="4" id="KW-0410">Iron transport</keyword>
<evidence type="ECO:0000256" key="8">
    <source>
        <dbReference type="ARBA" id="ARBA00023077"/>
    </source>
</evidence>
<feature type="domain" description="TonB-dependent receptor-like beta-barrel" evidence="14">
    <location>
        <begin position="430"/>
        <end position="877"/>
    </location>
</feature>
<proteinExistence type="inferred from homology"/>
<dbReference type="PANTHER" id="PTHR32552">
    <property type="entry name" value="FERRICHROME IRON RECEPTOR-RELATED"/>
    <property type="match status" value="1"/>
</dbReference>
<evidence type="ECO:0000256" key="11">
    <source>
        <dbReference type="PROSITE-ProRule" id="PRU01360"/>
    </source>
</evidence>
<dbReference type="Pfam" id="PF07715">
    <property type="entry name" value="Plug"/>
    <property type="match status" value="1"/>
</dbReference>
<evidence type="ECO:0000256" key="10">
    <source>
        <dbReference type="ARBA" id="ARBA00023237"/>
    </source>
</evidence>
<dbReference type="InterPro" id="IPR037066">
    <property type="entry name" value="Plug_dom_sf"/>
</dbReference>
<evidence type="ECO:0000313" key="16">
    <source>
        <dbReference type="EMBL" id="MCX2720691.1"/>
    </source>
</evidence>
<dbReference type="GO" id="GO:0006826">
    <property type="term" value="P:iron ion transport"/>
    <property type="evidence" value="ECO:0007669"/>
    <property type="project" value="UniProtKB-KW"/>
</dbReference>
<evidence type="ECO:0000256" key="9">
    <source>
        <dbReference type="ARBA" id="ARBA00023136"/>
    </source>
</evidence>
<dbReference type="SUPFAM" id="SSF56935">
    <property type="entry name" value="Porins"/>
    <property type="match status" value="1"/>
</dbReference>
<comment type="caution">
    <text evidence="16">The sequence shown here is derived from an EMBL/GenBank/DDBJ whole genome shotgun (WGS) entry which is preliminary data.</text>
</comment>
<evidence type="ECO:0000259" key="14">
    <source>
        <dbReference type="Pfam" id="PF00593"/>
    </source>
</evidence>
<keyword evidence="3 11" id="KW-1134">Transmembrane beta strand</keyword>
<name>A0AAE3SPX9_9FLAO</name>
<accession>A0AAE3SPX9</accession>
<dbReference type="Gene3D" id="2.170.130.10">
    <property type="entry name" value="TonB-dependent receptor, plug domain"/>
    <property type="match status" value="1"/>
</dbReference>
<dbReference type="Pfam" id="PF13715">
    <property type="entry name" value="CarbopepD_reg_2"/>
    <property type="match status" value="1"/>
</dbReference>
<dbReference type="PROSITE" id="PS52016">
    <property type="entry name" value="TONB_DEPENDENT_REC_3"/>
    <property type="match status" value="1"/>
</dbReference>
<dbReference type="RefSeq" id="WP_266015223.1">
    <property type="nucleotide sequence ID" value="NZ_JAPFQP010000004.1"/>
</dbReference>
<feature type="signal peptide" evidence="13">
    <location>
        <begin position="1"/>
        <end position="22"/>
    </location>
</feature>
<dbReference type="InterPro" id="IPR023996">
    <property type="entry name" value="TonB-dep_OMP_SusC/RagA"/>
</dbReference>
<keyword evidence="5 11" id="KW-0812">Transmembrane</keyword>
<dbReference type="InterPro" id="IPR000531">
    <property type="entry name" value="Beta-barrel_TonB"/>
</dbReference>
<gene>
    <name evidence="16" type="ORF">OO016_13840</name>
</gene>
<evidence type="ECO:0000256" key="4">
    <source>
        <dbReference type="ARBA" id="ARBA00022496"/>
    </source>
</evidence>
<dbReference type="Proteomes" id="UP001207116">
    <property type="component" value="Unassembled WGS sequence"/>
</dbReference>
<feature type="chain" id="PRO_5042139607" evidence="13">
    <location>
        <begin position="23"/>
        <end position="1048"/>
    </location>
</feature>
<organism evidence="16 17">
    <name type="scientific">Lentiprolixibacter aurantiacus</name>
    <dbReference type="NCBI Taxonomy" id="2993939"/>
    <lineage>
        <taxon>Bacteria</taxon>
        <taxon>Pseudomonadati</taxon>
        <taxon>Bacteroidota</taxon>
        <taxon>Flavobacteriia</taxon>
        <taxon>Flavobacteriales</taxon>
        <taxon>Flavobacteriaceae</taxon>
        <taxon>Lentiprolixibacter</taxon>
    </lineage>
</organism>
<comment type="similarity">
    <text evidence="11 12">Belongs to the TonB-dependent receptor family.</text>
</comment>
<keyword evidence="2 11" id="KW-0813">Transport</keyword>
<dbReference type="InterPro" id="IPR012910">
    <property type="entry name" value="Plug_dom"/>
</dbReference>
<keyword evidence="9 11" id="KW-0472">Membrane</keyword>
<sequence>MRTHLNGILTLILAFVVHLSFAQEKTVTGNVTDQTGTPLPGVNVLVVGTATGTQTDFDGNYSIRAEVGQVLQFSYIGQKTANRTIGASDVINVQMEEDAQALEEVVVTALGIQREARTLGYGTDIVEGEDLVKARETNIVNSLQGKVTGVQITNTGGNLGGSSKIIIRGVSSLSGRNNPLWVVDGVLINDAQTPGNGSRITGTRDFANGASVINPDDVESINVLKGAAATALYGSRAAAGAIIVTTKRGKAGEGGGARVELNSSTRFESLFRIPDYQQEYAMGTQGQYDAGSVGFDWGPRIVGQTVDNLPITGESGPLQAVKDNGIRDFFRTGITRINNFSVSDANEKFDYRISLTSTNQEGILPGASLDRITIGLNAGVRHNDKLESRFGIQYTTTQSRGTGASGANDPNIISFASFSSNLDQNLFKPWIDESGNQINLITNNQGNVSNNPFWIRNENANDRDDDRIFGNFQLTFKPFDGFALTARVGADLQDDRRLIENSKGTVGRLFGDFISDNIRRNEITSDIIASYNTNITDDISVNVLGGMQYNARIFERQQITGVNLLIPELFSPANAEQAIPVRDFTEARLFGIYGSAEFGYKNWATLTLTARNDFSSTLPTDNNSYFYPSASMAFVFSDAFNIKSDFLSFGKIRASWAKVGNDTDAYLLNFNFNPITVATGQYSLNNNFPFNGALAYSASATIPAADLRPEEQTSYEFGLDLKLFNGRLGLDMAYFKNQNDDQILNIPIPETTGFAFRTTNVGRVDQEGFEISLEATPLIIGDFTWNTGINFSRVESEVVSLTEGLDRVVIASGFNSVQVVAEPGKEFQLYAFPHLRDEETGRPIIDPNTGRRQAGQATTLGSVLPDWTGGWVNSFSYKGFNLSTTIDVRWGGVMKSSTVEALQTGGLVKETLLNREGTFIDTQGIILTDNGDGTFTRRDNDVPLLSAQDFWTSLNDNSVAEPYIYDASFIKLREVGLSYTFPSRLLGDSFIKGLTFGVEGRNLLLLYSEVPHIDPEATLFGSGADGFGIERASIPSTRSIGFNVKLTF</sequence>
<evidence type="ECO:0000313" key="17">
    <source>
        <dbReference type="Proteomes" id="UP001207116"/>
    </source>
</evidence>
<dbReference type="Gene3D" id="2.40.170.20">
    <property type="entry name" value="TonB-dependent receptor, beta-barrel domain"/>
    <property type="match status" value="1"/>
</dbReference>
<dbReference type="Pfam" id="PF00593">
    <property type="entry name" value="TonB_dep_Rec_b-barrel"/>
    <property type="match status" value="1"/>
</dbReference>
<dbReference type="NCBIfam" id="TIGR04056">
    <property type="entry name" value="OMP_RagA_SusC"/>
    <property type="match status" value="1"/>
</dbReference>
<dbReference type="InterPro" id="IPR036942">
    <property type="entry name" value="Beta-barrel_TonB_sf"/>
</dbReference>
<evidence type="ECO:0000256" key="6">
    <source>
        <dbReference type="ARBA" id="ARBA00023004"/>
    </source>
</evidence>
<dbReference type="PANTHER" id="PTHR32552:SF81">
    <property type="entry name" value="TONB-DEPENDENT OUTER MEMBRANE RECEPTOR"/>
    <property type="match status" value="1"/>
</dbReference>
<comment type="subcellular location">
    <subcellularLocation>
        <location evidence="1 11">Cell outer membrane</location>
        <topology evidence="1 11">Multi-pass membrane protein</topology>
    </subcellularLocation>
</comment>
<dbReference type="AlphaFoldDB" id="A0AAE3SPX9"/>
<reference evidence="16" key="1">
    <citation type="submission" date="2022-11" db="EMBL/GenBank/DDBJ databases">
        <title>The characterization of three novel Bacteroidetes species and genomic analysis of their roles in tidal elemental geochemical cycles.</title>
        <authorList>
            <person name="Ma K.-J."/>
        </authorList>
    </citation>
    <scope>NUCLEOTIDE SEQUENCE</scope>
    <source>
        <strain evidence="16">M415</strain>
    </source>
</reference>
<evidence type="ECO:0000256" key="5">
    <source>
        <dbReference type="ARBA" id="ARBA00022692"/>
    </source>
</evidence>
<keyword evidence="8 12" id="KW-0798">TonB box</keyword>
<keyword evidence="17" id="KW-1185">Reference proteome</keyword>
<evidence type="ECO:0000256" key="1">
    <source>
        <dbReference type="ARBA" id="ARBA00004571"/>
    </source>
</evidence>
<evidence type="ECO:0000256" key="2">
    <source>
        <dbReference type="ARBA" id="ARBA00022448"/>
    </source>
</evidence>
<evidence type="ECO:0000256" key="12">
    <source>
        <dbReference type="RuleBase" id="RU003357"/>
    </source>
</evidence>
<keyword evidence="13" id="KW-0732">Signal</keyword>
<keyword evidence="7" id="KW-0406">Ion transport</keyword>
<dbReference type="SUPFAM" id="SSF49464">
    <property type="entry name" value="Carboxypeptidase regulatory domain-like"/>
    <property type="match status" value="1"/>
</dbReference>
<dbReference type="Gene3D" id="2.60.40.1120">
    <property type="entry name" value="Carboxypeptidase-like, regulatory domain"/>
    <property type="match status" value="1"/>
</dbReference>
<evidence type="ECO:0000259" key="15">
    <source>
        <dbReference type="Pfam" id="PF07715"/>
    </source>
</evidence>
<evidence type="ECO:0000256" key="3">
    <source>
        <dbReference type="ARBA" id="ARBA00022452"/>
    </source>
</evidence>
<keyword evidence="6" id="KW-0408">Iron</keyword>
<evidence type="ECO:0000256" key="13">
    <source>
        <dbReference type="SAM" id="SignalP"/>
    </source>
</evidence>
<dbReference type="InterPro" id="IPR008969">
    <property type="entry name" value="CarboxyPept-like_regulatory"/>
</dbReference>
<dbReference type="InterPro" id="IPR023997">
    <property type="entry name" value="TonB-dep_OMP_SusC/RagA_CS"/>
</dbReference>